<gene>
    <name evidence="3" type="ordered locus">Astex_1484</name>
</gene>
<feature type="coiled-coil region" evidence="1">
    <location>
        <begin position="271"/>
        <end position="319"/>
    </location>
</feature>
<dbReference type="AlphaFoldDB" id="E8RPX7"/>
<feature type="transmembrane region" description="Helical" evidence="2">
    <location>
        <begin position="557"/>
        <end position="580"/>
    </location>
</feature>
<keyword evidence="2" id="KW-0472">Membrane</keyword>
<sequence length="866" mass="95053">MFDSQPVAALETTAASDEAANVKSWTPWQAVGALVAIAVMAVMLWFVGFHGMIRVVSADAPHHVEETTSAGQTTKTFKTGKPVSVQHLHDYSNNPTQDLNAYPFKSHTAAKDYYDWYLKWYHVVIISFLMAMVAYMGGEALNRAFIPPSSRSEERGDEGYGKVRNFVALVTISMGAVAALGIFVVTEHYKLIDKPHAGSQFNLLPTRPIDDDRWTAGSNALRDIYGALPFDHHHHGYFAFLVVLVSVASFIPVLLTKKAIDNIRVVKALGQADSSDELKELEKELHSIESKKATLPNDHARVQSEIDSLEKAIQPLMEELEAWEAYHLQQADTANADRARKDKRHHLELYLRVLDEYLADLRRKHAHVADKRADEVLSQAFGSAVTDALEPALNGLAQGIRDLELARGTTQSTLDALIQESKDAGQAATPPKRSDDIVRAELQRLNAKIADARTRQGRIDGLLDALLDGGTKIREKISKIISRALPPGKIRLKTWVGEKEVSIEEAKTKKKATERSYLFLLLPTSLLFVLGNIVSAPDLPEVQDIDRFISATGHLKFATAPFLFVNLLIAVLFATIGFGLTEVSAKFVDASFKNMIGRTGALVAPVGVATILCLATGLLPTRWHVKIPALPDNLGYATLECHTATSSTDAIAMSGGSFWFDRDRYILLDSSTQCKIPDEDKSQTNYYVVLGTASVEGSSTHNTQLGNDRADAMMDVVSRSPATAMNGSREAPAMAAFGINLGKYKASNDAPEDRPVREAWEAANSAKDPAEQVRLINDAMIKSAYQRRVVVLKGYSSEVGKGKDNPGVEKAIRDKVCRGEKVDPKAFEALFHVDPTKYEKGEGICSKQPMIYEKSPPLCTTSLCKL</sequence>
<dbReference type="STRING" id="573065.Astex_1484"/>
<accession>E8RPX7</accession>
<keyword evidence="2" id="KW-0812">Transmembrane</keyword>
<feature type="transmembrane region" description="Helical" evidence="2">
    <location>
        <begin position="601"/>
        <end position="619"/>
    </location>
</feature>
<dbReference type="EMBL" id="CP002395">
    <property type="protein sequence ID" value="ADU13150.1"/>
    <property type="molecule type" value="Genomic_DNA"/>
</dbReference>
<protein>
    <submittedName>
        <fullName evidence="3">Uncharacterized protein</fullName>
    </submittedName>
</protein>
<dbReference type="HOGENOM" id="CLU_330822_0_0_5"/>
<dbReference type="eggNOG" id="COG0419">
    <property type="taxonomic scope" value="Bacteria"/>
</dbReference>
<keyword evidence="1" id="KW-0175">Coiled coil</keyword>
<dbReference type="Proteomes" id="UP000001492">
    <property type="component" value="Chromosome 1"/>
</dbReference>
<evidence type="ECO:0000256" key="1">
    <source>
        <dbReference type="SAM" id="Coils"/>
    </source>
</evidence>
<feature type="transmembrane region" description="Helical" evidence="2">
    <location>
        <begin position="517"/>
        <end position="537"/>
    </location>
</feature>
<proteinExistence type="predicted"/>
<reference evidence="4" key="1">
    <citation type="submission" date="2010-12" db="EMBL/GenBank/DDBJ databases">
        <title>Complete sequence of chromosome 1 of Asticcacaulis excentricus CB 48.</title>
        <authorList>
            <consortium name="US DOE Joint Genome Institute"/>
            <person name="Lucas S."/>
            <person name="Copeland A."/>
            <person name="Lapidus A."/>
            <person name="Cheng J.-F."/>
            <person name="Bruce D."/>
            <person name="Goodwin L."/>
            <person name="Pitluck S."/>
            <person name="Teshima H."/>
            <person name="Davenport K."/>
            <person name="Detter J.C."/>
            <person name="Han C."/>
            <person name="Tapia R."/>
            <person name="Land M."/>
            <person name="Hauser L."/>
            <person name="Jeffries C."/>
            <person name="Kyrpides N."/>
            <person name="Ivanova N."/>
            <person name="Ovchinnikova G."/>
            <person name="Brun Y.V."/>
            <person name="Woyke T."/>
        </authorList>
    </citation>
    <scope>NUCLEOTIDE SEQUENCE [LARGE SCALE GENOMIC DNA]</scope>
    <source>
        <strain evidence="4">ATCC 15261 / DSM 4724 / KCTC 12464 / NCIMB 9791 / VKM B-1370 / CB 48</strain>
    </source>
</reference>
<evidence type="ECO:0000256" key="2">
    <source>
        <dbReference type="SAM" id="Phobius"/>
    </source>
</evidence>
<feature type="transmembrane region" description="Helical" evidence="2">
    <location>
        <begin position="31"/>
        <end position="53"/>
    </location>
</feature>
<keyword evidence="4" id="KW-1185">Reference proteome</keyword>
<feature type="transmembrane region" description="Helical" evidence="2">
    <location>
        <begin position="166"/>
        <end position="185"/>
    </location>
</feature>
<feature type="transmembrane region" description="Helical" evidence="2">
    <location>
        <begin position="120"/>
        <end position="145"/>
    </location>
</feature>
<keyword evidence="2" id="KW-1133">Transmembrane helix</keyword>
<organism evidence="3 4">
    <name type="scientific">Asticcacaulis excentricus (strain ATCC 15261 / DSM 4724 / KCTC 12464 / NCIMB 9791 / VKM B-1370 / CB 48)</name>
    <dbReference type="NCBI Taxonomy" id="573065"/>
    <lineage>
        <taxon>Bacteria</taxon>
        <taxon>Pseudomonadati</taxon>
        <taxon>Pseudomonadota</taxon>
        <taxon>Alphaproteobacteria</taxon>
        <taxon>Caulobacterales</taxon>
        <taxon>Caulobacteraceae</taxon>
        <taxon>Asticcacaulis</taxon>
    </lineage>
</organism>
<name>E8RPX7_ASTEC</name>
<dbReference type="RefSeq" id="WP_013478982.1">
    <property type="nucleotide sequence ID" value="NC_014816.1"/>
</dbReference>
<evidence type="ECO:0000313" key="3">
    <source>
        <dbReference type="EMBL" id="ADU13150.1"/>
    </source>
</evidence>
<dbReference type="KEGG" id="aex:Astex_1484"/>
<feature type="transmembrane region" description="Helical" evidence="2">
    <location>
        <begin position="237"/>
        <end position="255"/>
    </location>
</feature>
<evidence type="ECO:0000313" key="4">
    <source>
        <dbReference type="Proteomes" id="UP000001492"/>
    </source>
</evidence>